<proteinExistence type="predicted"/>
<dbReference type="Gene3D" id="3.90.550.10">
    <property type="entry name" value="Spore Coat Polysaccharide Biosynthesis Protein SpsA, Chain A"/>
    <property type="match status" value="1"/>
</dbReference>
<evidence type="ECO:0000259" key="1">
    <source>
        <dbReference type="Pfam" id="PF00535"/>
    </source>
</evidence>
<name>A0A381XG19_9ZZZZ</name>
<reference evidence="2" key="1">
    <citation type="submission" date="2018-05" db="EMBL/GenBank/DDBJ databases">
        <authorList>
            <person name="Lanie J.A."/>
            <person name="Ng W.-L."/>
            <person name="Kazmierczak K.M."/>
            <person name="Andrzejewski T.M."/>
            <person name="Davidsen T.M."/>
            <person name="Wayne K.J."/>
            <person name="Tettelin H."/>
            <person name="Glass J.I."/>
            <person name="Rusch D."/>
            <person name="Podicherti R."/>
            <person name="Tsui H.-C.T."/>
            <person name="Winkler M.E."/>
        </authorList>
    </citation>
    <scope>NUCLEOTIDE SEQUENCE</scope>
</reference>
<gene>
    <name evidence="2" type="ORF">METZ01_LOCUS116568</name>
</gene>
<dbReference type="PANTHER" id="PTHR10859">
    <property type="entry name" value="GLYCOSYL TRANSFERASE"/>
    <property type="match status" value="1"/>
</dbReference>
<feature type="non-terminal residue" evidence="2">
    <location>
        <position position="65"/>
    </location>
</feature>
<dbReference type="AlphaFoldDB" id="A0A381XG19"/>
<protein>
    <recommendedName>
        <fullName evidence="1">Glycosyltransferase 2-like domain-containing protein</fullName>
    </recommendedName>
</protein>
<dbReference type="SUPFAM" id="SSF53448">
    <property type="entry name" value="Nucleotide-diphospho-sugar transferases"/>
    <property type="match status" value="1"/>
</dbReference>
<organism evidence="2">
    <name type="scientific">marine metagenome</name>
    <dbReference type="NCBI Taxonomy" id="408172"/>
    <lineage>
        <taxon>unclassified sequences</taxon>
        <taxon>metagenomes</taxon>
        <taxon>ecological metagenomes</taxon>
    </lineage>
</organism>
<dbReference type="EMBL" id="UINC01015058">
    <property type="protein sequence ID" value="SVA63714.1"/>
    <property type="molecule type" value="Genomic_DNA"/>
</dbReference>
<dbReference type="InterPro" id="IPR001173">
    <property type="entry name" value="Glyco_trans_2-like"/>
</dbReference>
<evidence type="ECO:0000313" key="2">
    <source>
        <dbReference type="EMBL" id="SVA63714.1"/>
    </source>
</evidence>
<dbReference type="Pfam" id="PF00535">
    <property type="entry name" value="Glycos_transf_2"/>
    <property type="match status" value="1"/>
</dbReference>
<dbReference type="PANTHER" id="PTHR10859:SF91">
    <property type="entry name" value="DOLICHYL-PHOSPHATE BETA-GLUCOSYLTRANSFERASE"/>
    <property type="match status" value="1"/>
</dbReference>
<sequence length="65" mass="7215">MEVIAYLDSQEYQWEVIVVNDGSSDCTVDVSRRFAQNDARVIVVDLPHRGKGGALKEGFSMARGK</sequence>
<dbReference type="InterPro" id="IPR029044">
    <property type="entry name" value="Nucleotide-diphossugar_trans"/>
</dbReference>
<accession>A0A381XG19</accession>
<dbReference type="GO" id="GO:0006487">
    <property type="term" value="P:protein N-linked glycosylation"/>
    <property type="evidence" value="ECO:0007669"/>
    <property type="project" value="TreeGrafter"/>
</dbReference>
<feature type="domain" description="Glycosyltransferase 2-like" evidence="1">
    <location>
        <begin position="10"/>
        <end position="65"/>
    </location>
</feature>